<reference evidence="3" key="1">
    <citation type="submission" date="2020-11" db="EMBL/GenBank/DDBJ databases">
        <authorList>
            <person name="Whitehead M."/>
        </authorList>
    </citation>
    <scope>NUCLEOTIDE SEQUENCE</scope>
    <source>
        <strain evidence="3">EGII</strain>
    </source>
</reference>
<dbReference type="EMBL" id="CAJHJT010000012">
    <property type="protein sequence ID" value="CAD7000124.1"/>
    <property type="molecule type" value="Genomic_DNA"/>
</dbReference>
<proteinExistence type="predicted"/>
<evidence type="ECO:0000313" key="4">
    <source>
        <dbReference type="Proteomes" id="UP000606786"/>
    </source>
</evidence>
<feature type="region of interest" description="Disordered" evidence="1">
    <location>
        <begin position="49"/>
        <end position="70"/>
    </location>
</feature>
<name>A0A811UMY8_CERCA</name>
<evidence type="ECO:0000313" key="3">
    <source>
        <dbReference type="EMBL" id="CAD7000124.1"/>
    </source>
</evidence>
<evidence type="ECO:0000256" key="1">
    <source>
        <dbReference type="SAM" id="MobiDB-lite"/>
    </source>
</evidence>
<keyword evidence="4" id="KW-1185">Reference proteome</keyword>
<sequence length="147" mass="16764">MCPPTSMHVKSADMDIAVCMMFVCGYLALTCTLLMVAVYVWQTVSEHKQQTRPTQRSLETPPPAGEPQHSTACAHSKAIFAMRANHHGPAKQNRHTNNNTDKVFLQPQDHLQLFKSRHKTNIRLRTNVGYYPIVYVQSAQKTEEHYE</sequence>
<organism evidence="3 4">
    <name type="scientific">Ceratitis capitata</name>
    <name type="common">Mediterranean fruit fly</name>
    <name type="synonym">Tephritis capitata</name>
    <dbReference type="NCBI Taxonomy" id="7213"/>
    <lineage>
        <taxon>Eukaryota</taxon>
        <taxon>Metazoa</taxon>
        <taxon>Ecdysozoa</taxon>
        <taxon>Arthropoda</taxon>
        <taxon>Hexapoda</taxon>
        <taxon>Insecta</taxon>
        <taxon>Pterygota</taxon>
        <taxon>Neoptera</taxon>
        <taxon>Endopterygota</taxon>
        <taxon>Diptera</taxon>
        <taxon>Brachycera</taxon>
        <taxon>Muscomorpha</taxon>
        <taxon>Tephritoidea</taxon>
        <taxon>Tephritidae</taxon>
        <taxon>Ceratitis</taxon>
        <taxon>Ceratitis</taxon>
    </lineage>
</organism>
<keyword evidence="2" id="KW-0472">Membrane</keyword>
<dbReference type="Proteomes" id="UP000606786">
    <property type="component" value="Unassembled WGS sequence"/>
</dbReference>
<comment type="caution">
    <text evidence="3">The sequence shown here is derived from an EMBL/GenBank/DDBJ whole genome shotgun (WGS) entry which is preliminary data.</text>
</comment>
<evidence type="ECO:0000256" key="2">
    <source>
        <dbReference type="SAM" id="Phobius"/>
    </source>
</evidence>
<accession>A0A811UMY8</accession>
<dbReference type="AlphaFoldDB" id="A0A811UMY8"/>
<keyword evidence="2" id="KW-1133">Transmembrane helix</keyword>
<keyword evidence="2" id="KW-0812">Transmembrane</keyword>
<feature type="transmembrane region" description="Helical" evidence="2">
    <location>
        <begin position="16"/>
        <end position="41"/>
    </location>
</feature>
<protein>
    <submittedName>
        <fullName evidence="3">(Mediterranean fruit fly) hypothetical protein</fullName>
    </submittedName>
</protein>
<gene>
    <name evidence="3" type="ORF">CCAP1982_LOCUS8617</name>
</gene>